<name>A0A6S7I6J4_PARCT</name>
<proteinExistence type="predicted"/>
<dbReference type="InterPro" id="IPR000477">
    <property type="entry name" value="RT_dom"/>
</dbReference>
<dbReference type="OrthoDB" id="10062389at2759"/>
<dbReference type="PANTHER" id="PTHR33332">
    <property type="entry name" value="REVERSE TRANSCRIPTASE DOMAIN-CONTAINING PROTEIN"/>
    <property type="match status" value="1"/>
</dbReference>
<evidence type="ECO:0000313" key="2">
    <source>
        <dbReference type="Proteomes" id="UP001152795"/>
    </source>
</evidence>
<dbReference type="Pfam" id="PF00078">
    <property type="entry name" value="RVT_1"/>
    <property type="match status" value="1"/>
</dbReference>
<dbReference type="PROSITE" id="PS50878">
    <property type="entry name" value="RT_POL"/>
    <property type="match status" value="1"/>
</dbReference>
<comment type="caution">
    <text evidence="1">The sequence shown here is derived from an EMBL/GenBank/DDBJ whole genome shotgun (WGS) entry which is preliminary data.</text>
</comment>
<gene>
    <name evidence="1" type="ORF">PACLA_8A077670</name>
</gene>
<sequence>MALDSAKTVGILFVDFKKAFDSVNLTILMCKIQGKGIAGEVYEWLKDYLTDRQQFTDLNGVYSSSQTVKYGVPQGSLLGPRLFKIYVDDLPDNVSEGWVYMFADNTIGHDIGDNIDVVTDKLNQMAGEIYEWCRKNKITAHIGKTEAIILSQQPFYGPVKPICFGDEQIKLVTTTHVIH</sequence>
<evidence type="ECO:0000313" key="1">
    <source>
        <dbReference type="EMBL" id="CAB4014144.1"/>
    </source>
</evidence>
<dbReference type="EMBL" id="CACRXK020008170">
    <property type="protein sequence ID" value="CAB4014144.1"/>
    <property type="molecule type" value="Genomic_DNA"/>
</dbReference>
<keyword evidence="2" id="KW-1185">Reference proteome</keyword>
<dbReference type="Proteomes" id="UP001152795">
    <property type="component" value="Unassembled WGS sequence"/>
</dbReference>
<accession>A0A6S7I6J4</accession>
<reference evidence="1" key="1">
    <citation type="submission" date="2020-04" db="EMBL/GenBank/DDBJ databases">
        <authorList>
            <person name="Alioto T."/>
            <person name="Alioto T."/>
            <person name="Gomez Garrido J."/>
        </authorList>
    </citation>
    <scope>NUCLEOTIDE SEQUENCE</scope>
    <source>
        <strain evidence="1">A484AB</strain>
    </source>
</reference>
<dbReference type="AlphaFoldDB" id="A0A6S7I6J4"/>
<organism evidence="1 2">
    <name type="scientific">Paramuricea clavata</name>
    <name type="common">Red gorgonian</name>
    <name type="synonym">Violescent sea-whip</name>
    <dbReference type="NCBI Taxonomy" id="317549"/>
    <lineage>
        <taxon>Eukaryota</taxon>
        <taxon>Metazoa</taxon>
        <taxon>Cnidaria</taxon>
        <taxon>Anthozoa</taxon>
        <taxon>Octocorallia</taxon>
        <taxon>Malacalcyonacea</taxon>
        <taxon>Plexauridae</taxon>
        <taxon>Paramuricea</taxon>
    </lineage>
</organism>
<protein>
    <submittedName>
        <fullName evidence="1">Uncharacterized protein</fullName>
    </submittedName>
</protein>